<feature type="compositionally biased region" description="Basic and acidic residues" evidence="1">
    <location>
        <begin position="171"/>
        <end position="202"/>
    </location>
</feature>
<dbReference type="Proteomes" id="UP001432322">
    <property type="component" value="Unassembled WGS sequence"/>
</dbReference>
<proteinExistence type="predicted"/>
<reference evidence="3" key="1">
    <citation type="submission" date="2023-10" db="EMBL/GenBank/DDBJ databases">
        <title>Genome assembly of Pristionchus species.</title>
        <authorList>
            <person name="Yoshida K."/>
            <person name="Sommer R.J."/>
        </authorList>
    </citation>
    <scope>NUCLEOTIDE SEQUENCE</scope>
    <source>
        <strain evidence="3">RS5133</strain>
    </source>
</reference>
<evidence type="ECO:0000313" key="4">
    <source>
        <dbReference type="Proteomes" id="UP001432322"/>
    </source>
</evidence>
<feature type="compositionally biased region" description="Polar residues" evidence="1">
    <location>
        <begin position="155"/>
        <end position="168"/>
    </location>
</feature>
<comment type="caution">
    <text evidence="3">The sequence shown here is derived from an EMBL/GenBank/DDBJ whole genome shotgun (WGS) entry which is preliminary data.</text>
</comment>
<accession>A0AAV5W5E9</accession>
<evidence type="ECO:0000256" key="2">
    <source>
        <dbReference type="SAM" id="Phobius"/>
    </source>
</evidence>
<feature type="compositionally biased region" description="Low complexity" evidence="1">
    <location>
        <begin position="103"/>
        <end position="125"/>
    </location>
</feature>
<keyword evidence="2" id="KW-0812">Transmembrane</keyword>
<evidence type="ECO:0000256" key="1">
    <source>
        <dbReference type="SAM" id="MobiDB-lite"/>
    </source>
</evidence>
<keyword evidence="2" id="KW-1133">Transmembrane helix</keyword>
<feature type="region of interest" description="Disordered" evidence="1">
    <location>
        <begin position="1"/>
        <end position="26"/>
    </location>
</feature>
<dbReference type="AlphaFoldDB" id="A0AAV5W5E9"/>
<dbReference type="EMBL" id="BTSY01000005">
    <property type="protein sequence ID" value="GMT27052.1"/>
    <property type="molecule type" value="Genomic_DNA"/>
</dbReference>
<name>A0AAV5W5E9_9BILA</name>
<feature type="region of interest" description="Disordered" evidence="1">
    <location>
        <begin position="103"/>
        <end position="202"/>
    </location>
</feature>
<gene>
    <name evidence="3" type="ORF">PFISCL1PPCAC_18349</name>
</gene>
<keyword evidence="4" id="KW-1185">Reference proteome</keyword>
<sequence>MERDSDLRLDSPLGRRGGENSGEGEKLLALKANSTSERTRPVVRVLPSGVITSTVGLDAALQAVRERDYNDDLDDIEALLNSSSDATEPARYRTDFASSTLSTLFVSSSSSPSTPQSSPSAPLSDSSHESSIDDEPLIRVSTMQPILKDSPPPSSTQYPFSSTGSIFTPHSAEKKEEKKDESNKREETKKQRTSRGSEMRKKLETDLSVDVIVLPFEEDKPSTPSTLHSPSLPARPVLCLSALSSSLLLSAALMILLAVAAVSFTVARRRGGHGRGAEVVTSKRIDLF</sequence>
<protein>
    <submittedName>
        <fullName evidence="3">Uncharacterized protein</fullName>
    </submittedName>
</protein>
<organism evidence="3 4">
    <name type="scientific">Pristionchus fissidentatus</name>
    <dbReference type="NCBI Taxonomy" id="1538716"/>
    <lineage>
        <taxon>Eukaryota</taxon>
        <taxon>Metazoa</taxon>
        <taxon>Ecdysozoa</taxon>
        <taxon>Nematoda</taxon>
        <taxon>Chromadorea</taxon>
        <taxon>Rhabditida</taxon>
        <taxon>Rhabditina</taxon>
        <taxon>Diplogasteromorpha</taxon>
        <taxon>Diplogasteroidea</taxon>
        <taxon>Neodiplogasteridae</taxon>
        <taxon>Pristionchus</taxon>
    </lineage>
</organism>
<keyword evidence="2" id="KW-0472">Membrane</keyword>
<evidence type="ECO:0000313" key="3">
    <source>
        <dbReference type="EMBL" id="GMT27052.1"/>
    </source>
</evidence>
<feature type="transmembrane region" description="Helical" evidence="2">
    <location>
        <begin position="247"/>
        <end position="267"/>
    </location>
</feature>